<reference evidence="8 9" key="1">
    <citation type="journal article" date="2019" name="Int. J. Syst. Evol. Microbiol.">
        <title>The Global Catalogue of Microorganisms (GCM) 10K type strain sequencing project: providing services to taxonomists for standard genome sequencing and annotation.</title>
        <authorList>
            <consortium name="The Broad Institute Genomics Platform"/>
            <consortium name="The Broad Institute Genome Sequencing Center for Infectious Disease"/>
            <person name="Wu L."/>
            <person name="Ma J."/>
        </authorList>
    </citation>
    <scope>NUCLEOTIDE SEQUENCE [LARGE SCALE GENOMIC DNA]</scope>
    <source>
        <strain evidence="8 9">JCM 15591</strain>
    </source>
</reference>
<evidence type="ECO:0000313" key="8">
    <source>
        <dbReference type="EMBL" id="GAA1777074.1"/>
    </source>
</evidence>
<name>A0ABN2L7W0_9MICO</name>
<sequence>MNTPLPQSDPDGLALVTGASGYIGGALVPVLLERRPVRVLTRSPDGIADRDWAQRVDVVVGDASDDDALRRALHGVQVAYYLIHSMDGGDFAARDRELARSFARLAGEAGVRRIVYLGGIHPKDGELSPHLASRAETGQILLDGPVPAACLQAAVVLGAGSASFAMLRHLTERLPVMVTPSWIDTPVQPIAVDDAVACLVAAAELPSEVNRAFDIGGPDVLSYRDLIETYAAVAGLRPRRIVSVPVLTPWLASHWVGAVTPVPAGLAKPLVGSLVHPVVRREEDFDAHLDAPARIGVREAIRSALGATPPDTGRRRLAMSAGAVAACVVVGSLATQPNSRWYRALDKPPWQPPPQTFGLVWTPLYATIAAVSAQHLTQLDREGRAVEATAYGRALGVNLTLNALWSVLFFRVRNLPVATAGAAALAASSADLARRASGTGTRRGALLGTYAAWTTFATALTASVWRRNAGSTR</sequence>
<dbReference type="EMBL" id="BAAAPN010000106">
    <property type="protein sequence ID" value="GAA1777074.1"/>
    <property type="molecule type" value="Genomic_DNA"/>
</dbReference>
<evidence type="ECO:0000256" key="6">
    <source>
        <dbReference type="SAM" id="Phobius"/>
    </source>
</evidence>
<keyword evidence="9" id="KW-1185">Reference proteome</keyword>
<keyword evidence="5 6" id="KW-0472">Membrane</keyword>
<feature type="domain" description="NAD(P)-binding" evidence="7">
    <location>
        <begin position="18"/>
        <end position="124"/>
    </location>
</feature>
<proteinExistence type="inferred from homology"/>
<evidence type="ECO:0000256" key="4">
    <source>
        <dbReference type="ARBA" id="ARBA00022989"/>
    </source>
</evidence>
<evidence type="ECO:0000256" key="2">
    <source>
        <dbReference type="ARBA" id="ARBA00007524"/>
    </source>
</evidence>
<evidence type="ECO:0000256" key="3">
    <source>
        <dbReference type="ARBA" id="ARBA00022692"/>
    </source>
</evidence>
<dbReference type="RefSeq" id="WP_344069406.1">
    <property type="nucleotide sequence ID" value="NZ_BAAAPN010000106.1"/>
</dbReference>
<dbReference type="PANTHER" id="PTHR10057:SF0">
    <property type="entry name" value="TRANSLOCATOR PROTEIN"/>
    <property type="match status" value="1"/>
</dbReference>
<gene>
    <name evidence="8" type="ORF">GCM10009810_37750</name>
</gene>
<keyword evidence="4 6" id="KW-1133">Transmembrane helix</keyword>
<feature type="transmembrane region" description="Helical" evidence="6">
    <location>
        <begin position="12"/>
        <end position="32"/>
    </location>
</feature>
<dbReference type="SUPFAM" id="SSF51735">
    <property type="entry name" value="NAD(P)-binding Rossmann-fold domains"/>
    <property type="match status" value="1"/>
</dbReference>
<comment type="caution">
    <text evidence="8">The sequence shown here is derived from an EMBL/GenBank/DDBJ whole genome shotgun (WGS) entry which is preliminary data.</text>
</comment>
<dbReference type="Proteomes" id="UP001501475">
    <property type="component" value="Unassembled WGS sequence"/>
</dbReference>
<evidence type="ECO:0000259" key="7">
    <source>
        <dbReference type="Pfam" id="PF13460"/>
    </source>
</evidence>
<dbReference type="Pfam" id="PF13460">
    <property type="entry name" value="NAD_binding_10"/>
    <property type="match status" value="1"/>
</dbReference>
<organism evidence="8 9">
    <name type="scientific">Nostocoides vanveenii</name>
    <dbReference type="NCBI Taxonomy" id="330835"/>
    <lineage>
        <taxon>Bacteria</taxon>
        <taxon>Bacillati</taxon>
        <taxon>Actinomycetota</taxon>
        <taxon>Actinomycetes</taxon>
        <taxon>Micrococcales</taxon>
        <taxon>Intrasporangiaceae</taxon>
        <taxon>Nostocoides</taxon>
    </lineage>
</organism>
<dbReference type="CDD" id="cd15904">
    <property type="entry name" value="TSPO_MBR"/>
    <property type="match status" value="1"/>
</dbReference>
<dbReference type="Pfam" id="PF03073">
    <property type="entry name" value="TspO_MBR"/>
    <property type="match status" value="1"/>
</dbReference>
<accession>A0ABN2L7W0</accession>
<comment type="similarity">
    <text evidence="2">Belongs to the TspO/BZRP family.</text>
</comment>
<dbReference type="InterPro" id="IPR038330">
    <property type="entry name" value="TspO/MBR-related_sf"/>
</dbReference>
<feature type="transmembrane region" description="Helical" evidence="6">
    <location>
        <begin position="445"/>
        <end position="465"/>
    </location>
</feature>
<evidence type="ECO:0000313" key="9">
    <source>
        <dbReference type="Proteomes" id="UP001501475"/>
    </source>
</evidence>
<comment type="subcellular location">
    <subcellularLocation>
        <location evidence="1">Membrane</location>
        <topology evidence="1">Multi-pass membrane protein</topology>
    </subcellularLocation>
</comment>
<dbReference type="InterPro" id="IPR004307">
    <property type="entry name" value="TspO_MBR"/>
</dbReference>
<keyword evidence="3 6" id="KW-0812">Transmembrane</keyword>
<protein>
    <recommendedName>
        <fullName evidence="7">NAD(P)-binding domain-containing protein</fullName>
    </recommendedName>
</protein>
<dbReference type="Gene3D" id="3.40.50.720">
    <property type="entry name" value="NAD(P)-binding Rossmann-like Domain"/>
    <property type="match status" value="1"/>
</dbReference>
<evidence type="ECO:0000256" key="5">
    <source>
        <dbReference type="ARBA" id="ARBA00023136"/>
    </source>
</evidence>
<dbReference type="Gene3D" id="1.20.1260.100">
    <property type="entry name" value="TspO/MBR protein"/>
    <property type="match status" value="1"/>
</dbReference>
<dbReference type="PANTHER" id="PTHR10057">
    <property type="entry name" value="PERIPHERAL-TYPE BENZODIAZEPINE RECEPTOR"/>
    <property type="match status" value="1"/>
</dbReference>
<evidence type="ECO:0000256" key="1">
    <source>
        <dbReference type="ARBA" id="ARBA00004141"/>
    </source>
</evidence>
<dbReference type="InterPro" id="IPR036291">
    <property type="entry name" value="NAD(P)-bd_dom_sf"/>
</dbReference>
<dbReference type="InterPro" id="IPR016040">
    <property type="entry name" value="NAD(P)-bd_dom"/>
</dbReference>